<evidence type="ECO:0000313" key="2">
    <source>
        <dbReference type="Proteomes" id="UP000199659"/>
    </source>
</evidence>
<dbReference type="STRING" id="37658.SAMN05661086_01848"/>
<sequence>MKKTNLKAAKLTAEFLIKRNVNSACWFLWHQPKVPDGYKKFVKQKKL</sequence>
<dbReference type="OrthoDB" id="1922077at2"/>
<protein>
    <submittedName>
        <fullName evidence="1">Cyclic lactone autoinducer peptide</fullName>
    </submittedName>
</protein>
<gene>
    <name evidence="1" type="ORF">SAMN05661086_01848</name>
</gene>
<dbReference type="EMBL" id="FOYZ01000006">
    <property type="protein sequence ID" value="SFR80944.1"/>
    <property type="molecule type" value="Genomic_DNA"/>
</dbReference>
<evidence type="ECO:0000313" key="1">
    <source>
        <dbReference type="EMBL" id="SFR80944.1"/>
    </source>
</evidence>
<dbReference type="InterPro" id="IPR009229">
    <property type="entry name" value="AgrD"/>
</dbReference>
<organism evidence="1 2">
    <name type="scientific">Anaeromicropila populeti</name>
    <dbReference type="NCBI Taxonomy" id="37658"/>
    <lineage>
        <taxon>Bacteria</taxon>
        <taxon>Bacillati</taxon>
        <taxon>Bacillota</taxon>
        <taxon>Clostridia</taxon>
        <taxon>Lachnospirales</taxon>
        <taxon>Lachnospiraceae</taxon>
        <taxon>Anaeromicropila</taxon>
    </lineage>
</organism>
<name>A0A1I6JPR5_9FIRM</name>
<dbReference type="NCBIfam" id="TIGR04223">
    <property type="entry name" value="quorum_AgrD"/>
    <property type="match status" value="1"/>
</dbReference>
<accession>A0A1I6JPR5</accession>
<dbReference type="Proteomes" id="UP000199659">
    <property type="component" value="Unassembled WGS sequence"/>
</dbReference>
<keyword evidence="2" id="KW-1185">Reference proteome</keyword>
<reference evidence="1 2" key="1">
    <citation type="submission" date="2016-10" db="EMBL/GenBank/DDBJ databases">
        <authorList>
            <person name="de Groot N.N."/>
        </authorList>
    </citation>
    <scope>NUCLEOTIDE SEQUENCE [LARGE SCALE GENOMIC DNA]</scope>
    <source>
        <strain evidence="1 2">743A</strain>
    </source>
</reference>
<proteinExistence type="predicted"/>
<dbReference type="RefSeq" id="WP_092560396.1">
    <property type="nucleotide sequence ID" value="NZ_FOYZ01000006.1"/>
</dbReference>
<dbReference type="AlphaFoldDB" id="A0A1I6JPR5"/>